<proteinExistence type="predicted"/>
<dbReference type="GO" id="GO:0007018">
    <property type="term" value="P:microtubule-based movement"/>
    <property type="evidence" value="ECO:0007669"/>
    <property type="project" value="TreeGrafter"/>
</dbReference>
<dbReference type="Pfam" id="PF03645">
    <property type="entry name" value="Tctex-1"/>
    <property type="match status" value="1"/>
</dbReference>
<sequence>MSALLRRVKSTVTIFDPLQNNQPRGALDSAESSSKPAKRHRLRKSSQYHRFIPNLLDVSSNQSTVASRQSQQQHLQNRPLTEFRRRLARKASTFSLRTRRRQGELEQDEAIQEQEKLGELLLVQSERERAKAYAHGERPTEVTRLEGEEQACRPAGDEPNEQPYTRESSATAVPPYDPLTNLSVPIGQHPLHFQGDSPPQTSTALQDLISKTQDTYITKYVAGGKIAVKKMASEQAPPPIPYTRLKEITENACEAALSGVTSYSHPDTERWNTMIINSILGALVEETTVKPAPGSSTASQPQYKYVVNSTIIQHAASTPASAGDDSKKTSGRRGMHAASGAYWNNEKDGMWSFKYPGADSKGLDVVVGIIWVWVG</sequence>
<dbReference type="OrthoDB" id="10059120at2759"/>
<dbReference type="Gene3D" id="3.30.1140.40">
    <property type="entry name" value="Tctex-1"/>
    <property type="match status" value="1"/>
</dbReference>
<name>A0A178Z3M3_9EURO</name>
<organism evidence="2 3">
    <name type="scientific">Fonsecaea erecta</name>
    <dbReference type="NCBI Taxonomy" id="1367422"/>
    <lineage>
        <taxon>Eukaryota</taxon>
        <taxon>Fungi</taxon>
        <taxon>Dikarya</taxon>
        <taxon>Ascomycota</taxon>
        <taxon>Pezizomycotina</taxon>
        <taxon>Eurotiomycetes</taxon>
        <taxon>Chaetothyriomycetidae</taxon>
        <taxon>Chaetothyriales</taxon>
        <taxon>Herpotrichiellaceae</taxon>
        <taxon>Fonsecaea</taxon>
    </lineage>
</organism>
<gene>
    <name evidence="2" type="ORF">AYL99_11450</name>
</gene>
<dbReference type="GO" id="GO:0005868">
    <property type="term" value="C:cytoplasmic dynein complex"/>
    <property type="evidence" value="ECO:0007669"/>
    <property type="project" value="TreeGrafter"/>
</dbReference>
<dbReference type="EMBL" id="LVYI01000014">
    <property type="protein sequence ID" value="OAP54349.1"/>
    <property type="molecule type" value="Genomic_DNA"/>
</dbReference>
<dbReference type="STRING" id="1367422.A0A178Z3M3"/>
<feature type="region of interest" description="Disordered" evidence="1">
    <location>
        <begin position="132"/>
        <end position="170"/>
    </location>
</feature>
<dbReference type="GO" id="GO:0045505">
    <property type="term" value="F:dynein intermediate chain binding"/>
    <property type="evidence" value="ECO:0007669"/>
    <property type="project" value="TreeGrafter"/>
</dbReference>
<reference evidence="2 3" key="1">
    <citation type="submission" date="2016-04" db="EMBL/GenBank/DDBJ databases">
        <title>Draft genome of Fonsecaea erecta CBS 125763.</title>
        <authorList>
            <person name="Weiss V.A."/>
            <person name="Vicente V.A."/>
            <person name="Raittz R.T."/>
            <person name="Moreno L.F."/>
            <person name="De Souza E.M."/>
            <person name="Pedrosa F.O."/>
            <person name="Steffens M.B."/>
            <person name="Faoro H."/>
            <person name="Tadra-Sfeir M.Z."/>
            <person name="Najafzadeh M.J."/>
            <person name="Felipe M.S."/>
            <person name="Teixeira M."/>
            <person name="Sun J."/>
            <person name="Xi L."/>
            <person name="Gomes R."/>
            <person name="De Azevedo C.M."/>
            <person name="Salgado C.G."/>
            <person name="Da Silva M.B."/>
            <person name="Nascimento M.F."/>
            <person name="Queiroz-Telles F."/>
            <person name="Attili D.S."/>
            <person name="Gorbushina A."/>
        </authorList>
    </citation>
    <scope>NUCLEOTIDE SEQUENCE [LARGE SCALE GENOMIC DNA]</scope>
    <source>
        <strain evidence="2 3">CBS 125763</strain>
    </source>
</reference>
<feature type="region of interest" description="Disordered" evidence="1">
    <location>
        <begin position="18"/>
        <end position="46"/>
    </location>
</feature>
<feature type="region of interest" description="Disordered" evidence="1">
    <location>
        <begin position="62"/>
        <end position="81"/>
    </location>
</feature>
<accession>A0A178Z3M3</accession>
<dbReference type="InterPro" id="IPR038586">
    <property type="entry name" value="Tctex-1-like_sf"/>
</dbReference>
<dbReference type="RefSeq" id="XP_018687716.1">
    <property type="nucleotide sequence ID" value="XM_018842956.1"/>
</dbReference>
<dbReference type="GO" id="GO:0005737">
    <property type="term" value="C:cytoplasm"/>
    <property type="evidence" value="ECO:0007669"/>
    <property type="project" value="TreeGrafter"/>
</dbReference>
<evidence type="ECO:0000313" key="3">
    <source>
        <dbReference type="Proteomes" id="UP000078343"/>
    </source>
</evidence>
<dbReference type="PANTHER" id="PTHR21255:SF4">
    <property type="entry name" value="DYNEIN LIGHT CHAIN TCTEX-TYPE"/>
    <property type="match status" value="1"/>
</dbReference>
<dbReference type="PANTHER" id="PTHR21255">
    <property type="entry name" value="T-COMPLEX-ASSOCIATED-TESTIS-EXPRESSED 1/ DYNEIN LIGHT CHAIN"/>
    <property type="match status" value="1"/>
</dbReference>
<feature type="compositionally biased region" description="Basic and acidic residues" evidence="1">
    <location>
        <begin position="132"/>
        <end position="151"/>
    </location>
</feature>
<comment type="caution">
    <text evidence="2">The sequence shown here is derived from an EMBL/GenBank/DDBJ whole genome shotgun (WGS) entry which is preliminary data.</text>
</comment>
<dbReference type="Proteomes" id="UP000078343">
    <property type="component" value="Unassembled WGS sequence"/>
</dbReference>
<evidence type="ECO:0000256" key="1">
    <source>
        <dbReference type="SAM" id="MobiDB-lite"/>
    </source>
</evidence>
<keyword evidence="3" id="KW-1185">Reference proteome</keyword>
<feature type="compositionally biased region" description="Basic residues" evidence="1">
    <location>
        <begin position="36"/>
        <end position="46"/>
    </location>
</feature>
<evidence type="ECO:0000313" key="2">
    <source>
        <dbReference type="EMBL" id="OAP54349.1"/>
    </source>
</evidence>
<dbReference type="InterPro" id="IPR005334">
    <property type="entry name" value="Tctex-1-like"/>
</dbReference>
<dbReference type="CDD" id="cd21456">
    <property type="entry name" value="DLC-like_SpDlc1-like"/>
    <property type="match status" value="1"/>
</dbReference>
<dbReference type="AlphaFoldDB" id="A0A178Z3M3"/>
<dbReference type="GeneID" id="30015618"/>
<protein>
    <submittedName>
        <fullName evidence="2">Uncharacterized protein</fullName>
    </submittedName>
</protein>
<feature type="compositionally biased region" description="Polar residues" evidence="1">
    <location>
        <begin position="62"/>
        <end position="79"/>
    </location>
</feature>